<protein>
    <recommendedName>
        <fullName evidence="4 10">Glutamine--fructose-6-phosphate aminotransferase [isomerizing]</fullName>
        <ecNumber evidence="3 10">2.6.1.16</ecNumber>
    </recommendedName>
    <alternativeName>
        <fullName evidence="10">D-fructose-6-phosphate amidotransferase</fullName>
    </alternativeName>
    <alternativeName>
        <fullName evidence="10">GFAT</fullName>
    </alternativeName>
    <alternativeName>
        <fullName evidence="10">Glucosamine-6-phosphate synthase</fullName>
    </alternativeName>
    <alternativeName>
        <fullName evidence="10">Hexosephosphate aminotransferase</fullName>
    </alternativeName>
    <alternativeName>
        <fullName evidence="10">L-glutamine--D-fructose-6-phosphate amidotransferase</fullName>
    </alternativeName>
</protein>
<reference evidence="14 16" key="3">
    <citation type="submission" date="2018-08" db="EMBL/GenBank/DDBJ databases">
        <title>Draft genome sequence of Dialister pneumosintes KCOM 1685.</title>
        <authorList>
            <person name="Kook J.-K."/>
            <person name="Park S.-N."/>
            <person name="Lim Y.K."/>
        </authorList>
    </citation>
    <scope>NUCLEOTIDE SEQUENCE [LARGE SCALE GENOMIC DNA]</scope>
    <source>
        <strain evidence="14 16">KCOM 1685</strain>
    </source>
</reference>
<dbReference type="EMBL" id="CP017037">
    <property type="protein sequence ID" value="AOH39210.1"/>
    <property type="molecule type" value="Genomic_DNA"/>
</dbReference>
<evidence type="ECO:0000256" key="6">
    <source>
        <dbReference type="ARBA" id="ARBA00022576"/>
    </source>
</evidence>
<dbReference type="InterPro" id="IPR047084">
    <property type="entry name" value="GFAT_N"/>
</dbReference>
<dbReference type="InterPro" id="IPR017932">
    <property type="entry name" value="GATase_2_dom"/>
</dbReference>
<evidence type="ECO:0000256" key="4">
    <source>
        <dbReference type="ARBA" id="ARBA00016090"/>
    </source>
</evidence>
<evidence type="ECO:0000259" key="12">
    <source>
        <dbReference type="PROSITE" id="PS51464"/>
    </source>
</evidence>
<dbReference type="OrthoDB" id="106547at2"/>
<feature type="initiator methionine" description="Removed" evidence="10">
    <location>
        <position position="1"/>
    </location>
</feature>
<accession>A0A1B3WE16</accession>
<dbReference type="InterPro" id="IPR046348">
    <property type="entry name" value="SIS_dom_sf"/>
</dbReference>
<dbReference type="InterPro" id="IPR005855">
    <property type="entry name" value="GFAT"/>
</dbReference>
<dbReference type="GO" id="GO:0005829">
    <property type="term" value="C:cytosol"/>
    <property type="evidence" value="ECO:0007669"/>
    <property type="project" value="TreeGrafter"/>
</dbReference>
<evidence type="ECO:0000313" key="15">
    <source>
        <dbReference type="Proteomes" id="UP000094757"/>
    </source>
</evidence>
<dbReference type="GO" id="GO:0006047">
    <property type="term" value="P:UDP-N-acetylglucosamine metabolic process"/>
    <property type="evidence" value="ECO:0007669"/>
    <property type="project" value="TreeGrafter"/>
</dbReference>
<comment type="function">
    <text evidence="10">Catalyzes the first step in hexosamine metabolism, converting fructose-6P into glucosamine-6P using glutamine as a nitrogen source.</text>
</comment>
<organism evidence="13 15">
    <name type="scientific">Dialister pneumosintes</name>
    <dbReference type="NCBI Taxonomy" id="39950"/>
    <lineage>
        <taxon>Bacteria</taxon>
        <taxon>Bacillati</taxon>
        <taxon>Bacillota</taxon>
        <taxon>Negativicutes</taxon>
        <taxon>Veillonellales</taxon>
        <taxon>Veillonellaceae</taxon>
        <taxon>Dialister</taxon>
    </lineage>
</organism>
<dbReference type="PANTHER" id="PTHR10937:SF0">
    <property type="entry name" value="GLUTAMINE--FRUCTOSE-6-PHOSPHATE TRANSAMINASE (ISOMERIZING)"/>
    <property type="match status" value="1"/>
</dbReference>
<comment type="subcellular location">
    <subcellularLocation>
        <location evidence="2 10">Cytoplasm</location>
    </subcellularLocation>
</comment>
<dbReference type="InterPro" id="IPR035490">
    <property type="entry name" value="GlmS/FrlB_SIS"/>
</dbReference>
<dbReference type="HAMAP" id="MF_00164">
    <property type="entry name" value="GlmS"/>
    <property type="match status" value="1"/>
</dbReference>
<dbReference type="GO" id="GO:0005975">
    <property type="term" value="P:carbohydrate metabolic process"/>
    <property type="evidence" value="ECO:0007669"/>
    <property type="project" value="UniProtKB-UniRule"/>
</dbReference>
<dbReference type="STRING" id="39950.BCB69_04070"/>
<evidence type="ECO:0000256" key="7">
    <source>
        <dbReference type="ARBA" id="ARBA00022679"/>
    </source>
</evidence>
<comment type="subunit">
    <text evidence="10">Homodimer.</text>
</comment>
<dbReference type="Gene3D" id="3.60.20.10">
    <property type="entry name" value="Glutamine Phosphoribosylpyrophosphate, subunit 1, domain 1"/>
    <property type="match status" value="1"/>
</dbReference>
<dbReference type="InterPro" id="IPR001347">
    <property type="entry name" value="SIS_dom"/>
</dbReference>
<dbReference type="SUPFAM" id="SSF53697">
    <property type="entry name" value="SIS domain"/>
    <property type="match status" value="1"/>
</dbReference>
<feature type="domain" description="Glutamine amidotransferase type-2" evidence="11">
    <location>
        <begin position="2"/>
        <end position="217"/>
    </location>
</feature>
<dbReference type="Pfam" id="PF01380">
    <property type="entry name" value="SIS"/>
    <property type="match status" value="2"/>
</dbReference>
<dbReference type="Proteomes" id="UP000094757">
    <property type="component" value="Chromosome"/>
</dbReference>
<dbReference type="EC" id="2.6.1.16" evidence="3 10"/>
<reference evidence="13" key="2">
    <citation type="submission" date="2016-08" db="EMBL/GenBank/DDBJ databases">
        <authorList>
            <person name="Seilhamer J.J."/>
        </authorList>
    </citation>
    <scope>NUCLEOTIDE SEQUENCE [LARGE SCALE GENOMIC DNA]</scope>
    <source>
        <strain evidence="13">F0677</strain>
    </source>
</reference>
<dbReference type="InterPro" id="IPR029055">
    <property type="entry name" value="Ntn_hydrolases_N"/>
</dbReference>
<dbReference type="GO" id="GO:0004360">
    <property type="term" value="F:glutamine-fructose-6-phosphate transaminase (isomerizing) activity"/>
    <property type="evidence" value="ECO:0007669"/>
    <property type="project" value="UniProtKB-UniRule"/>
</dbReference>
<dbReference type="CDD" id="cd05008">
    <property type="entry name" value="SIS_GlmS_GlmD_1"/>
    <property type="match status" value="1"/>
</dbReference>
<dbReference type="FunFam" id="3.40.50.10490:FF:000001">
    <property type="entry name" value="Glutamine--fructose-6-phosphate aminotransferase [isomerizing]"/>
    <property type="match status" value="1"/>
</dbReference>
<dbReference type="PANTHER" id="PTHR10937">
    <property type="entry name" value="GLUCOSAMINE--FRUCTOSE-6-PHOSPHATE AMINOTRANSFERASE, ISOMERIZING"/>
    <property type="match status" value="1"/>
</dbReference>
<dbReference type="NCBIfam" id="TIGR01135">
    <property type="entry name" value="glmS"/>
    <property type="match status" value="1"/>
</dbReference>
<dbReference type="GO" id="GO:0006002">
    <property type="term" value="P:fructose 6-phosphate metabolic process"/>
    <property type="evidence" value="ECO:0007669"/>
    <property type="project" value="TreeGrafter"/>
</dbReference>
<dbReference type="InterPro" id="IPR035466">
    <property type="entry name" value="GlmS/AgaS_SIS"/>
</dbReference>
<feature type="active site" description="Nucleophile; for GATase activity" evidence="10">
    <location>
        <position position="2"/>
    </location>
</feature>
<dbReference type="EMBL" id="QWKU01000001">
    <property type="protein sequence ID" value="RID94896.1"/>
    <property type="molecule type" value="Genomic_DNA"/>
</dbReference>
<reference evidence="15" key="1">
    <citation type="submission" date="2016-08" db="EMBL/GenBank/DDBJ databases">
        <authorList>
            <person name="Holder M.E."/>
            <person name="Ajami N.J."/>
            <person name="Petrosino J.F."/>
        </authorList>
    </citation>
    <scope>NUCLEOTIDE SEQUENCE [LARGE SCALE GENOMIC DNA]</scope>
    <source>
        <strain evidence="15">F0677</strain>
    </source>
</reference>
<dbReference type="PROSITE" id="PS51278">
    <property type="entry name" value="GATASE_TYPE_2"/>
    <property type="match status" value="1"/>
</dbReference>
<dbReference type="CDD" id="cd05009">
    <property type="entry name" value="SIS_GlmS_GlmD_2"/>
    <property type="match status" value="1"/>
</dbReference>
<dbReference type="SUPFAM" id="SSF56235">
    <property type="entry name" value="N-terminal nucleophile aminohydrolases (Ntn hydrolases)"/>
    <property type="match status" value="1"/>
</dbReference>
<dbReference type="GO" id="GO:0006487">
    <property type="term" value="P:protein N-linked glycosylation"/>
    <property type="evidence" value="ECO:0007669"/>
    <property type="project" value="TreeGrafter"/>
</dbReference>
<keyword evidence="16" id="KW-1185">Reference proteome</keyword>
<dbReference type="NCBIfam" id="NF001484">
    <property type="entry name" value="PRK00331.1"/>
    <property type="match status" value="1"/>
</dbReference>
<dbReference type="PROSITE" id="PS51464">
    <property type="entry name" value="SIS"/>
    <property type="match status" value="2"/>
</dbReference>
<dbReference type="FunFam" id="3.60.20.10:FF:000006">
    <property type="entry name" value="Glutamine--fructose-6-phosphate aminotransferase [isomerizing]"/>
    <property type="match status" value="1"/>
</dbReference>
<dbReference type="Pfam" id="PF13522">
    <property type="entry name" value="GATase_6"/>
    <property type="match status" value="1"/>
</dbReference>
<evidence type="ECO:0000313" key="14">
    <source>
        <dbReference type="EMBL" id="RID94896.1"/>
    </source>
</evidence>
<dbReference type="AlphaFoldDB" id="A0A1B3WE16"/>
<comment type="catalytic activity">
    <reaction evidence="1 10">
        <text>D-fructose 6-phosphate + L-glutamine = D-glucosamine 6-phosphate + L-glutamate</text>
        <dbReference type="Rhea" id="RHEA:13237"/>
        <dbReference type="ChEBI" id="CHEBI:29985"/>
        <dbReference type="ChEBI" id="CHEBI:58359"/>
        <dbReference type="ChEBI" id="CHEBI:58725"/>
        <dbReference type="ChEBI" id="CHEBI:61527"/>
        <dbReference type="EC" id="2.6.1.16"/>
    </reaction>
</comment>
<dbReference type="Proteomes" id="UP000266262">
    <property type="component" value="Unassembled WGS sequence"/>
</dbReference>
<gene>
    <name evidence="10 14" type="primary">glmS</name>
    <name evidence="13" type="ORF">BCB69_04070</name>
    <name evidence="14" type="ORF">DX915_05340</name>
</gene>
<proteinExistence type="inferred from homology"/>
<keyword evidence="9" id="KW-0315">Glutamine amidotransferase</keyword>
<keyword evidence="6 10" id="KW-0032">Aminotransferase</keyword>
<keyword evidence="5 10" id="KW-0963">Cytoplasm</keyword>
<evidence type="ECO:0000256" key="3">
    <source>
        <dbReference type="ARBA" id="ARBA00012916"/>
    </source>
</evidence>
<sequence>MCGIVGYVGDKEASEFLVDGLRRLEYRGYDSAGIAVFDNNKINIVKKKGGLANLEAALKATPLIGTMGIGHTRWATHGQPSDVNSHPHGDSRNHFVIVHNGIIENYLTLKKQLIEKGHVFKSETDSEVVAHLAEELDDGDFFSTVRKVVKEITGTYTLLFMNSDYPDTIICTKSENPLIIGLGKGENFIASDIPAVINKTRRIFVINDKELVIVKKDKVSVFDGDGLPISKKVQEVNWSAEAAEKNGYPHFMLKEIYEQPKAIHDTVAMHVAKDGSVCFDNLNWIKADLENIDNILITACGTAYHAGLVAKHYIERFVKIPVEVDIASEYRYRQPLTTARTLCIVVSQSGETLDTQAALKEAKRLGARSIAITNSIGSSIAREADYTIYTLAGPEIAVASTKAYTTQLVALLLLALYMGQVKETVAPSVVKTITDSLLILPEKITEVLKEKDHMEKLADSFIHAKDIFYLGRSIDYAIAMEGALKLKEISYIHAEAYAAGELKHGTLALITKDTPVIAVVSQSHVDSKMYSNIQEVRAREAEVISIGYEDDDNLEKYATDVVRIPRVDEFIAPILSVVPMQLLAYFTGIKRGNDVDKPRNLAKSVTVE</sequence>
<evidence type="ECO:0000256" key="5">
    <source>
        <dbReference type="ARBA" id="ARBA00022490"/>
    </source>
</evidence>
<evidence type="ECO:0000313" key="13">
    <source>
        <dbReference type="EMBL" id="AOH39210.1"/>
    </source>
</evidence>
<feature type="domain" description="SIS" evidence="12">
    <location>
        <begin position="457"/>
        <end position="598"/>
    </location>
</feature>
<feature type="domain" description="SIS" evidence="12">
    <location>
        <begin position="285"/>
        <end position="424"/>
    </location>
</feature>
<name>A0A1B3WE16_9FIRM</name>
<dbReference type="Gene3D" id="3.40.50.10490">
    <property type="entry name" value="Glucose-6-phosphate isomerase like protein, domain 1"/>
    <property type="match status" value="2"/>
</dbReference>
<evidence type="ECO:0000313" key="16">
    <source>
        <dbReference type="Proteomes" id="UP000266262"/>
    </source>
</evidence>
<evidence type="ECO:0000256" key="9">
    <source>
        <dbReference type="ARBA" id="ARBA00022962"/>
    </source>
</evidence>
<dbReference type="RefSeq" id="WP_022513832.1">
    <property type="nucleotide sequence ID" value="NZ_CP017037.1"/>
</dbReference>
<keyword evidence="7 10" id="KW-0808">Transferase</keyword>
<dbReference type="KEGG" id="dpn:BCB69_04070"/>
<feature type="active site" description="For Fru-6P isomerization activity" evidence="10">
    <location>
        <position position="603"/>
    </location>
</feature>
<evidence type="ECO:0000256" key="10">
    <source>
        <dbReference type="HAMAP-Rule" id="MF_00164"/>
    </source>
</evidence>
<dbReference type="GO" id="GO:0097367">
    <property type="term" value="F:carbohydrate derivative binding"/>
    <property type="evidence" value="ECO:0007669"/>
    <property type="project" value="InterPro"/>
</dbReference>
<evidence type="ECO:0000256" key="2">
    <source>
        <dbReference type="ARBA" id="ARBA00004496"/>
    </source>
</evidence>
<evidence type="ECO:0000259" key="11">
    <source>
        <dbReference type="PROSITE" id="PS51278"/>
    </source>
</evidence>
<evidence type="ECO:0000256" key="1">
    <source>
        <dbReference type="ARBA" id="ARBA00001031"/>
    </source>
</evidence>
<keyword evidence="8" id="KW-0677">Repeat</keyword>
<dbReference type="CDD" id="cd00714">
    <property type="entry name" value="GFAT"/>
    <property type="match status" value="1"/>
</dbReference>
<evidence type="ECO:0000256" key="8">
    <source>
        <dbReference type="ARBA" id="ARBA00022737"/>
    </source>
</evidence>